<name>A0ABQ5FYP3_9ASTR</name>
<accession>A0ABQ5FYP3</accession>
<reference evidence="1" key="2">
    <citation type="submission" date="2022-01" db="EMBL/GenBank/DDBJ databases">
        <authorList>
            <person name="Yamashiro T."/>
            <person name="Shiraishi A."/>
            <person name="Satake H."/>
            <person name="Nakayama K."/>
        </authorList>
    </citation>
    <scope>NUCLEOTIDE SEQUENCE</scope>
</reference>
<protein>
    <submittedName>
        <fullName evidence="1">Uncharacterized protein</fullName>
    </submittedName>
</protein>
<gene>
    <name evidence="1" type="ORF">Tco_1019475</name>
</gene>
<organism evidence="1 2">
    <name type="scientific">Tanacetum coccineum</name>
    <dbReference type="NCBI Taxonomy" id="301880"/>
    <lineage>
        <taxon>Eukaryota</taxon>
        <taxon>Viridiplantae</taxon>
        <taxon>Streptophyta</taxon>
        <taxon>Embryophyta</taxon>
        <taxon>Tracheophyta</taxon>
        <taxon>Spermatophyta</taxon>
        <taxon>Magnoliopsida</taxon>
        <taxon>eudicotyledons</taxon>
        <taxon>Gunneridae</taxon>
        <taxon>Pentapetalae</taxon>
        <taxon>asterids</taxon>
        <taxon>campanulids</taxon>
        <taxon>Asterales</taxon>
        <taxon>Asteraceae</taxon>
        <taxon>Asteroideae</taxon>
        <taxon>Anthemideae</taxon>
        <taxon>Anthemidinae</taxon>
        <taxon>Tanacetum</taxon>
    </lineage>
</organism>
<sequence>MSLMPEVLPRLMKQYWSMHDQVLWGATFIISSFQVEEGESSGTVYVPNDYSTLAKTHKECSKTVQKLVTARQDLEHNVKLYTNMSNRFKELKEEHLGCDGMIKTLEKERDIDLRINKIYNTNQILGLEKKLAKKNSELIIAKKEGLSVARTDEEILAVSKKTEGFDALSDRKLYHKYGKLFEVEYPYIPKEFSRALAGPSVPTT</sequence>
<proteinExistence type="predicted"/>
<reference evidence="1" key="1">
    <citation type="journal article" date="2022" name="Int. J. Mol. Sci.">
        <title>Draft Genome of Tanacetum Coccineum: Genomic Comparison of Closely Related Tanacetum-Family Plants.</title>
        <authorList>
            <person name="Yamashiro T."/>
            <person name="Shiraishi A."/>
            <person name="Nakayama K."/>
            <person name="Satake H."/>
        </authorList>
    </citation>
    <scope>NUCLEOTIDE SEQUENCE</scope>
</reference>
<dbReference type="Proteomes" id="UP001151760">
    <property type="component" value="Unassembled WGS sequence"/>
</dbReference>
<dbReference type="EMBL" id="BQNB010017858">
    <property type="protein sequence ID" value="GJT67995.1"/>
    <property type="molecule type" value="Genomic_DNA"/>
</dbReference>
<evidence type="ECO:0000313" key="2">
    <source>
        <dbReference type="Proteomes" id="UP001151760"/>
    </source>
</evidence>
<comment type="caution">
    <text evidence="1">The sequence shown here is derived from an EMBL/GenBank/DDBJ whole genome shotgun (WGS) entry which is preliminary data.</text>
</comment>
<keyword evidence="2" id="KW-1185">Reference proteome</keyword>
<evidence type="ECO:0000313" key="1">
    <source>
        <dbReference type="EMBL" id="GJT67995.1"/>
    </source>
</evidence>